<evidence type="ECO:0000256" key="1">
    <source>
        <dbReference type="ARBA" id="ARBA00023015"/>
    </source>
</evidence>
<keyword evidence="3" id="KW-0804">Transcription</keyword>
<dbReference type="Gene3D" id="1.10.260.40">
    <property type="entry name" value="lambda repressor-like DNA-binding domains"/>
    <property type="match status" value="1"/>
</dbReference>
<dbReference type="AlphaFoldDB" id="A0A1G7IWP9"/>
<feature type="domain" description="HTH lacI-type" evidence="4">
    <location>
        <begin position="3"/>
        <end position="57"/>
    </location>
</feature>
<dbReference type="SUPFAM" id="SSF47413">
    <property type="entry name" value="lambda repressor-like DNA-binding domains"/>
    <property type="match status" value="1"/>
</dbReference>
<dbReference type="EMBL" id="LT629690">
    <property type="protein sequence ID" value="SDF17107.1"/>
    <property type="molecule type" value="Genomic_DNA"/>
</dbReference>
<keyword evidence="6" id="KW-1185">Reference proteome</keyword>
<keyword evidence="2" id="KW-0238">DNA-binding</keyword>
<evidence type="ECO:0000256" key="2">
    <source>
        <dbReference type="ARBA" id="ARBA00023125"/>
    </source>
</evidence>
<dbReference type="Proteomes" id="UP000182427">
    <property type="component" value="Chromosome I"/>
</dbReference>
<dbReference type="InterPro" id="IPR046335">
    <property type="entry name" value="LacI/GalR-like_sensor"/>
</dbReference>
<dbReference type="SUPFAM" id="SSF53822">
    <property type="entry name" value="Periplasmic binding protein-like I"/>
    <property type="match status" value="1"/>
</dbReference>
<dbReference type="Pfam" id="PF00356">
    <property type="entry name" value="LacI"/>
    <property type="match status" value="1"/>
</dbReference>
<dbReference type="SMART" id="SM00354">
    <property type="entry name" value="HTH_LACI"/>
    <property type="match status" value="1"/>
</dbReference>
<dbReference type="Gene3D" id="3.40.50.2300">
    <property type="match status" value="2"/>
</dbReference>
<name>A0A1G7IWP9_9BACT</name>
<proteinExistence type="predicted"/>
<keyword evidence="1" id="KW-0805">Transcription regulation</keyword>
<evidence type="ECO:0000313" key="5">
    <source>
        <dbReference type="EMBL" id="SDF17107.1"/>
    </source>
</evidence>
<dbReference type="PANTHER" id="PTHR30146:SF109">
    <property type="entry name" value="HTH-TYPE TRANSCRIPTIONAL REGULATOR GALS"/>
    <property type="match status" value="1"/>
</dbReference>
<dbReference type="PROSITE" id="PS50932">
    <property type="entry name" value="HTH_LACI_2"/>
    <property type="match status" value="1"/>
</dbReference>
<reference evidence="5 6" key="1">
    <citation type="submission" date="2016-10" db="EMBL/GenBank/DDBJ databases">
        <authorList>
            <person name="de Groot N.N."/>
        </authorList>
    </citation>
    <scope>NUCLEOTIDE SEQUENCE [LARGE SCALE GENOMIC DNA]</scope>
    <source>
        <strain evidence="5 6">GAS232</strain>
    </source>
</reference>
<dbReference type="CDD" id="cd01392">
    <property type="entry name" value="HTH_LacI"/>
    <property type="match status" value="1"/>
</dbReference>
<accession>A0A1G7IWP9</accession>
<sequence>MAVRLKDIARDLNVSTVTVSKVLRGNPDISEATRARVLQRMQELNYQPNMLARGLASGRTYTVGLVVPDLVQTYFAEFAKSLSEVLRETGRALIIASSEDNPAIEQSEIRTILSRGVDVLLVASCQQNLTSIYQSGDERTPYLLIDRNYPELDAPFVGGDDFGVGRMATQHLIDTGRKRIAHITGRPLSPSLERARGYRETLAANQLPVDESLVVRFDHMDEAGDREGYAAMQRLLQEHPDVDAVFCYNDLAAIGAMEAARDAGRSIPGDIAFVGCGNMRYARYLRTPLTSIDHGTDRLGQQAGRLAIQLAEQPNLEPRSVLLEPTLVIRESSLTTSAK</sequence>
<dbReference type="GO" id="GO:0003700">
    <property type="term" value="F:DNA-binding transcription factor activity"/>
    <property type="evidence" value="ECO:0007669"/>
    <property type="project" value="TreeGrafter"/>
</dbReference>
<dbReference type="InterPro" id="IPR000843">
    <property type="entry name" value="HTH_LacI"/>
</dbReference>
<dbReference type="CDD" id="cd06267">
    <property type="entry name" value="PBP1_LacI_sugar_binding-like"/>
    <property type="match status" value="1"/>
</dbReference>
<gene>
    <name evidence="5" type="ORF">SAMN05444167_1601</name>
</gene>
<dbReference type="Pfam" id="PF13377">
    <property type="entry name" value="Peripla_BP_3"/>
    <property type="match status" value="1"/>
</dbReference>
<organism evidence="5 6">
    <name type="scientific">Terriglobus roseus</name>
    <dbReference type="NCBI Taxonomy" id="392734"/>
    <lineage>
        <taxon>Bacteria</taxon>
        <taxon>Pseudomonadati</taxon>
        <taxon>Acidobacteriota</taxon>
        <taxon>Terriglobia</taxon>
        <taxon>Terriglobales</taxon>
        <taxon>Acidobacteriaceae</taxon>
        <taxon>Terriglobus</taxon>
    </lineage>
</organism>
<dbReference type="PANTHER" id="PTHR30146">
    <property type="entry name" value="LACI-RELATED TRANSCRIPTIONAL REPRESSOR"/>
    <property type="match status" value="1"/>
</dbReference>
<dbReference type="GO" id="GO:0000976">
    <property type="term" value="F:transcription cis-regulatory region binding"/>
    <property type="evidence" value="ECO:0007669"/>
    <property type="project" value="TreeGrafter"/>
</dbReference>
<dbReference type="OrthoDB" id="9784962at2"/>
<protein>
    <submittedName>
        <fullName evidence="5">Transcriptional regulator, LacI family</fullName>
    </submittedName>
</protein>
<evidence type="ECO:0000256" key="3">
    <source>
        <dbReference type="ARBA" id="ARBA00023163"/>
    </source>
</evidence>
<dbReference type="RefSeq" id="WP_083344667.1">
    <property type="nucleotide sequence ID" value="NZ_LT629690.1"/>
</dbReference>
<evidence type="ECO:0000313" key="6">
    <source>
        <dbReference type="Proteomes" id="UP000182427"/>
    </source>
</evidence>
<dbReference type="InterPro" id="IPR010982">
    <property type="entry name" value="Lambda_DNA-bd_dom_sf"/>
</dbReference>
<dbReference type="InterPro" id="IPR028082">
    <property type="entry name" value="Peripla_BP_I"/>
</dbReference>
<evidence type="ECO:0000259" key="4">
    <source>
        <dbReference type="PROSITE" id="PS50932"/>
    </source>
</evidence>